<evidence type="ECO:0000256" key="3">
    <source>
        <dbReference type="ARBA" id="ARBA00012687"/>
    </source>
</evidence>
<dbReference type="STRING" id="1522312.GCA_900177895_00077"/>
<dbReference type="EMBL" id="FXUV01000096">
    <property type="protein sequence ID" value="SMQ13722.1"/>
    <property type="molecule type" value="Genomic_DNA"/>
</dbReference>
<dbReference type="NCBIfam" id="TIGR00215">
    <property type="entry name" value="lpxB"/>
    <property type="match status" value="1"/>
</dbReference>
<comment type="catalytic activity">
    <reaction evidence="10 11">
        <text>a lipid X + a UDP-2-N,3-O-bis[(3R)-3-hydroxyacyl]-alpha-D-glucosamine = a lipid A disaccharide + UDP + H(+)</text>
        <dbReference type="Rhea" id="RHEA:67828"/>
        <dbReference type="ChEBI" id="CHEBI:15378"/>
        <dbReference type="ChEBI" id="CHEBI:58223"/>
        <dbReference type="ChEBI" id="CHEBI:137748"/>
        <dbReference type="ChEBI" id="CHEBI:176338"/>
        <dbReference type="ChEBI" id="CHEBI:176343"/>
        <dbReference type="EC" id="2.4.1.182"/>
    </reaction>
</comment>
<reference evidence="12" key="1">
    <citation type="submission" date="2017-05" db="EMBL/GenBank/DDBJ databases">
        <authorList>
            <person name="Song R."/>
            <person name="Chenine A.L."/>
            <person name="Ruprecht R.M."/>
        </authorList>
    </citation>
    <scope>NUCLEOTIDE SEQUENCE</scope>
    <source>
        <strain evidence="12">Kingella_eburonensis</strain>
    </source>
</reference>
<evidence type="ECO:0000256" key="4">
    <source>
        <dbReference type="ARBA" id="ARBA00020902"/>
    </source>
</evidence>
<dbReference type="Gene3D" id="3.40.50.2000">
    <property type="entry name" value="Glycogen Phosphorylase B"/>
    <property type="match status" value="2"/>
</dbReference>
<dbReference type="Pfam" id="PF02684">
    <property type="entry name" value="LpxB"/>
    <property type="match status" value="1"/>
</dbReference>
<dbReference type="GO" id="GO:0009245">
    <property type="term" value="P:lipid A biosynthetic process"/>
    <property type="evidence" value="ECO:0007669"/>
    <property type="project" value="UniProtKB-UniRule"/>
</dbReference>
<evidence type="ECO:0000256" key="10">
    <source>
        <dbReference type="ARBA" id="ARBA00048975"/>
    </source>
</evidence>
<dbReference type="EMBL" id="FXUV02000076">
    <property type="protein sequence ID" value="SNB83667.1"/>
    <property type="molecule type" value="Genomic_DNA"/>
</dbReference>
<evidence type="ECO:0000256" key="6">
    <source>
        <dbReference type="ARBA" id="ARBA00022556"/>
    </source>
</evidence>
<evidence type="ECO:0000313" key="13">
    <source>
        <dbReference type="EMBL" id="SNB83667.1"/>
    </source>
</evidence>
<dbReference type="UniPathway" id="UPA00973"/>
<comment type="pathway">
    <text evidence="11">Bacterial outer membrane biogenesis; LPS lipid A biosynthesis.</text>
</comment>
<keyword evidence="8 11" id="KW-0808">Transferase</keyword>
<evidence type="ECO:0000256" key="2">
    <source>
        <dbReference type="ARBA" id="ARBA00007868"/>
    </source>
</evidence>
<accession>A0A238TFU4</accession>
<dbReference type="EC" id="2.4.1.182" evidence="3 11"/>
<reference evidence="13 14" key="2">
    <citation type="submission" date="2017-06" db="EMBL/GenBank/DDBJ databases">
        <authorList>
            <person name="Kim H.J."/>
            <person name="Triplett B.A."/>
        </authorList>
    </citation>
    <scope>NUCLEOTIDE SEQUENCE [LARGE SCALE GENOMIC DNA]</scope>
    <source>
        <strain evidence="13">Kingella_eburonensis</strain>
    </source>
</reference>
<evidence type="ECO:0000313" key="14">
    <source>
        <dbReference type="Proteomes" id="UP000215450"/>
    </source>
</evidence>
<dbReference type="GO" id="GO:0005543">
    <property type="term" value="F:phospholipid binding"/>
    <property type="evidence" value="ECO:0007669"/>
    <property type="project" value="TreeGrafter"/>
</dbReference>
<dbReference type="GO" id="GO:0016020">
    <property type="term" value="C:membrane"/>
    <property type="evidence" value="ECO:0007669"/>
    <property type="project" value="GOC"/>
</dbReference>
<evidence type="ECO:0000256" key="7">
    <source>
        <dbReference type="ARBA" id="ARBA00022676"/>
    </source>
</evidence>
<keyword evidence="7 11" id="KW-0328">Glycosyltransferase</keyword>
<proteinExistence type="inferred from homology"/>
<name>A0A238TFU4_9NEIS</name>
<comment type="similarity">
    <text evidence="2 11">Belongs to the LpxB family.</text>
</comment>
<evidence type="ECO:0000256" key="9">
    <source>
        <dbReference type="ARBA" id="ARBA00023098"/>
    </source>
</evidence>
<evidence type="ECO:0000256" key="1">
    <source>
        <dbReference type="ARBA" id="ARBA00002056"/>
    </source>
</evidence>
<dbReference type="PANTHER" id="PTHR30372">
    <property type="entry name" value="LIPID-A-DISACCHARIDE SYNTHASE"/>
    <property type="match status" value="1"/>
</dbReference>
<protein>
    <recommendedName>
        <fullName evidence="4 11">Lipid-A-disaccharide synthase</fullName>
        <ecNumber evidence="3 11">2.4.1.182</ecNumber>
    </recommendedName>
</protein>
<dbReference type="Proteomes" id="UP000215450">
    <property type="component" value="Unassembled WGS sequence"/>
</dbReference>
<keyword evidence="14" id="KW-1185">Reference proteome</keyword>
<dbReference type="OrthoDB" id="9801642at2"/>
<dbReference type="InterPro" id="IPR003835">
    <property type="entry name" value="Glyco_trans_19"/>
</dbReference>
<dbReference type="CDD" id="cd01635">
    <property type="entry name" value="Glycosyltransferase_GTB-type"/>
    <property type="match status" value="1"/>
</dbReference>
<comment type="function">
    <text evidence="1 11">Condensation of UDP-2,3-diacylglucosamine and 2,3-diacylglucosamine-1-phosphate to form lipid A disaccharide, a precursor of lipid A, a phosphorylated glycolipid that anchors the lipopolysaccharide to the outer membrane of the cell.</text>
</comment>
<keyword evidence="9 11" id="KW-0443">Lipid metabolism</keyword>
<sequence length="382" mass="42391">MSNKPLTIALCAGEASGDLLGAHLIEAIKKQRPDAQFIGIGGPRMIAAGCQSLFDQERLAVRGYAEVIKRLPEILKIRRELVAQLKNIRPNVFIGIDAPDFNLGVAEQLKAAYIPTLHYVSPSVWAWKRERVNKIVKQVNQVLCLFPMEAPLYEAAGGRALFVGHPLAQTLPMIADKAAARERLKLDADTPVFVILAGSQVAEIDNMAPIYFRAAQLILRELPNAQFISPYPTAIARERLQHHLSQPEFEKLPLRLQSSHTAWACTAADVVLVTSGTATLEVALCKRPMVISYKIAPLTYWIVKRKIQVEHVGLPNILLNKSAVPELLQKDATPEKLAEAMLDWYRQPEKVAELEADFVKLHEMLKLDTDKLAADAVLAEAR</sequence>
<dbReference type="GO" id="GO:0008915">
    <property type="term" value="F:lipid-A-disaccharide synthase activity"/>
    <property type="evidence" value="ECO:0007669"/>
    <property type="project" value="UniProtKB-UniRule"/>
</dbReference>
<evidence type="ECO:0000256" key="5">
    <source>
        <dbReference type="ARBA" id="ARBA00022516"/>
    </source>
</evidence>
<gene>
    <name evidence="11 13" type="primary">lpxB</name>
    <name evidence="13" type="ORF">KEBURONENSIS_00597</name>
    <name evidence="12" type="ORF">KEBURONENSIS_00775</name>
</gene>
<evidence type="ECO:0000313" key="12">
    <source>
        <dbReference type="EMBL" id="SMQ13722.1"/>
    </source>
</evidence>
<keyword evidence="5 11" id="KW-0444">Lipid biosynthesis</keyword>
<evidence type="ECO:0000256" key="11">
    <source>
        <dbReference type="HAMAP-Rule" id="MF_00392"/>
    </source>
</evidence>
<evidence type="ECO:0000256" key="8">
    <source>
        <dbReference type="ARBA" id="ARBA00022679"/>
    </source>
</evidence>
<dbReference type="RefSeq" id="WP_095063572.1">
    <property type="nucleotide sequence ID" value="NZ_FXUV02000076.1"/>
</dbReference>
<dbReference type="PANTHER" id="PTHR30372:SF4">
    <property type="entry name" value="LIPID-A-DISACCHARIDE SYNTHASE, MITOCHONDRIAL-RELATED"/>
    <property type="match status" value="1"/>
</dbReference>
<dbReference type="AlphaFoldDB" id="A0A238TFU4"/>
<dbReference type="SUPFAM" id="SSF53756">
    <property type="entry name" value="UDP-Glycosyltransferase/glycogen phosphorylase"/>
    <property type="match status" value="1"/>
</dbReference>
<keyword evidence="6 11" id="KW-0441">Lipid A biosynthesis</keyword>
<dbReference type="HAMAP" id="MF_00392">
    <property type="entry name" value="LpxB"/>
    <property type="match status" value="1"/>
</dbReference>
<organism evidence="13 14">
    <name type="scientific">Kingella negevensis</name>
    <dbReference type="NCBI Taxonomy" id="1522312"/>
    <lineage>
        <taxon>Bacteria</taxon>
        <taxon>Pseudomonadati</taxon>
        <taxon>Pseudomonadota</taxon>
        <taxon>Betaproteobacteria</taxon>
        <taxon>Neisseriales</taxon>
        <taxon>Neisseriaceae</taxon>
        <taxon>Kingella</taxon>
    </lineage>
</organism>